<protein>
    <recommendedName>
        <fullName evidence="3">DUF1963 domain-containing protein</fullName>
    </recommendedName>
</protein>
<sequence length="295" mass="34281">MKIVFRYDELLEAMRERLRALPRDSEQLTDRVIDTIAQGLRHGWLVNYRDEPRADEDFPIGASKFGGRPDVPPGWTWPTSESGRPMGFLLQVDMADIDVTWQGYPADGLLSLYWEPGGDGRIHYAPAGSVLERFMEDMTERTVEADCQLIYAPAAMQLREARWLPPFYDVDAAIHRNGERIPDMEFYDQLHHPDTEAHYERCREVLGTPDEEQLWDWYHDGFLLFGNGSLSHLSSMQFLTDWTEWRLIFDIFFMDRPQFAECYTDHNICQQMMVRVSDLQALDFQRLEMGGGGEG</sequence>
<dbReference type="Gene3D" id="2.30.320.10">
    <property type="entry name" value="YwqG-like"/>
    <property type="match status" value="1"/>
</dbReference>
<dbReference type="AlphaFoldDB" id="A0A1W1UBB2"/>
<dbReference type="Pfam" id="PF09234">
    <property type="entry name" value="DUF1963"/>
    <property type="match status" value="1"/>
</dbReference>
<gene>
    <name evidence="1" type="ORF">SAMN00790413_06480</name>
</gene>
<evidence type="ECO:0000313" key="2">
    <source>
        <dbReference type="Proteomes" id="UP000192582"/>
    </source>
</evidence>
<reference evidence="1 2" key="1">
    <citation type="submission" date="2017-04" db="EMBL/GenBank/DDBJ databases">
        <authorList>
            <person name="Afonso C.L."/>
            <person name="Miller P.J."/>
            <person name="Scott M.A."/>
            <person name="Spackman E."/>
            <person name="Goraichik I."/>
            <person name="Dimitrov K.M."/>
            <person name="Suarez D.L."/>
            <person name="Swayne D.E."/>
        </authorList>
    </citation>
    <scope>NUCLEOTIDE SEQUENCE [LARGE SCALE GENOMIC DNA]</scope>
    <source>
        <strain evidence="1 2">KR-140</strain>
    </source>
</reference>
<dbReference type="InterPro" id="IPR015315">
    <property type="entry name" value="DUF1963"/>
</dbReference>
<dbReference type="SUPFAM" id="SSF103032">
    <property type="entry name" value="Hypothetical protein YwqG"/>
    <property type="match status" value="1"/>
</dbReference>
<accession>A0A1W1UBB2</accession>
<dbReference type="RefSeq" id="WP_170928354.1">
    <property type="nucleotide sequence ID" value="NZ_FWWU01000002.1"/>
</dbReference>
<organism evidence="1 2">
    <name type="scientific">Deinococcus hopiensis KR-140</name>
    <dbReference type="NCBI Taxonomy" id="695939"/>
    <lineage>
        <taxon>Bacteria</taxon>
        <taxon>Thermotogati</taxon>
        <taxon>Deinococcota</taxon>
        <taxon>Deinococci</taxon>
        <taxon>Deinococcales</taxon>
        <taxon>Deinococcaceae</taxon>
        <taxon>Deinococcus</taxon>
    </lineage>
</organism>
<evidence type="ECO:0000313" key="1">
    <source>
        <dbReference type="EMBL" id="SMB78074.1"/>
    </source>
</evidence>
<keyword evidence="2" id="KW-1185">Reference proteome</keyword>
<name>A0A1W1UBB2_9DEIO</name>
<dbReference type="PANTHER" id="PTHR36436">
    <property type="entry name" value="SLL5081 PROTEIN"/>
    <property type="match status" value="1"/>
</dbReference>
<evidence type="ECO:0008006" key="3">
    <source>
        <dbReference type="Google" id="ProtNLM"/>
    </source>
</evidence>
<dbReference type="PANTHER" id="PTHR36436:SF6">
    <property type="entry name" value="SLL5081 PROTEIN"/>
    <property type="match status" value="1"/>
</dbReference>
<dbReference type="EMBL" id="FWWU01000002">
    <property type="protein sequence ID" value="SMB78074.1"/>
    <property type="molecule type" value="Genomic_DNA"/>
</dbReference>
<dbReference type="Proteomes" id="UP000192582">
    <property type="component" value="Unassembled WGS sequence"/>
</dbReference>
<dbReference type="InterPro" id="IPR035948">
    <property type="entry name" value="YwqG-like_sf"/>
</dbReference>
<proteinExistence type="predicted"/>